<evidence type="ECO:0000313" key="3">
    <source>
        <dbReference type="EMBL" id="GIH25325.1"/>
    </source>
</evidence>
<dbReference type="Gene3D" id="3.40.50.2300">
    <property type="match status" value="1"/>
</dbReference>
<dbReference type="Gene3D" id="1.10.8.1060">
    <property type="entry name" value="Corynebacterium glutamicum thioredoxin-dependent arsenate reductase, N-terminal domain"/>
    <property type="match status" value="1"/>
</dbReference>
<dbReference type="SMART" id="SM00226">
    <property type="entry name" value="LMWPc"/>
    <property type="match status" value="1"/>
</dbReference>
<dbReference type="Proteomes" id="UP000640052">
    <property type="component" value="Unassembled WGS sequence"/>
</dbReference>
<dbReference type="PANTHER" id="PTHR43428:SF1">
    <property type="entry name" value="ARSENATE REDUCTASE"/>
    <property type="match status" value="1"/>
</dbReference>
<sequence>MPETYQRADLSVDQQHALLTAARNLGDLFAGTFGTETIERFLHTSYDQFAEKAAIPAFLPLLAERFARQRLTALARVEGNAEDGRPIVLFLCVHNAGRSQMAMGFFQHLAGENAVAWSGGSEFASEINPAAVASMAERGIDISAEFPKPWTEEIIRAADVVVTMGCGDTCPVFPGKRYLDWELDDPAGKSAEDVRPIRDEIERRVRDLLAELKVAVA</sequence>
<dbReference type="GO" id="GO:0046685">
    <property type="term" value="P:response to arsenic-containing substance"/>
    <property type="evidence" value="ECO:0007669"/>
    <property type="project" value="UniProtKB-KW"/>
</dbReference>
<keyword evidence="1" id="KW-0059">Arsenical resistance</keyword>
<comment type="caution">
    <text evidence="3">The sequence shown here is derived from an EMBL/GenBank/DDBJ whole genome shotgun (WGS) entry which is preliminary data.</text>
</comment>
<dbReference type="RefSeq" id="WP_204042055.1">
    <property type="nucleotide sequence ID" value="NZ_BOOA01000027.1"/>
</dbReference>
<feature type="domain" description="Phosphotyrosine protein phosphatase I" evidence="2">
    <location>
        <begin position="86"/>
        <end position="211"/>
    </location>
</feature>
<proteinExistence type="predicted"/>
<keyword evidence="4" id="KW-1185">Reference proteome</keyword>
<dbReference type="Pfam" id="PF01451">
    <property type="entry name" value="LMWPc"/>
    <property type="match status" value="1"/>
</dbReference>
<dbReference type="Pfam" id="PF21234">
    <property type="entry name" value="Phosphatase-like_N"/>
    <property type="match status" value="1"/>
</dbReference>
<dbReference type="PANTHER" id="PTHR43428">
    <property type="entry name" value="ARSENATE REDUCTASE"/>
    <property type="match status" value="1"/>
</dbReference>
<name>A0A919URA0_9ACTN</name>
<gene>
    <name evidence="3" type="ORF">Aph01nite_36350</name>
</gene>
<dbReference type="AlphaFoldDB" id="A0A919URA0"/>
<evidence type="ECO:0000313" key="4">
    <source>
        <dbReference type="Proteomes" id="UP000640052"/>
    </source>
</evidence>
<dbReference type="EMBL" id="BOOA01000027">
    <property type="protein sequence ID" value="GIH25325.1"/>
    <property type="molecule type" value="Genomic_DNA"/>
</dbReference>
<evidence type="ECO:0000259" key="2">
    <source>
        <dbReference type="SMART" id="SM00226"/>
    </source>
</evidence>
<dbReference type="InterPro" id="IPR048716">
    <property type="entry name" value="Phosphatase-like_N"/>
</dbReference>
<dbReference type="CDD" id="cd16345">
    <property type="entry name" value="LMWP_ArsC"/>
    <property type="match status" value="1"/>
</dbReference>
<organism evidence="3 4">
    <name type="scientific">Acrocarpospora phusangensis</name>
    <dbReference type="NCBI Taxonomy" id="1070424"/>
    <lineage>
        <taxon>Bacteria</taxon>
        <taxon>Bacillati</taxon>
        <taxon>Actinomycetota</taxon>
        <taxon>Actinomycetes</taxon>
        <taxon>Streptosporangiales</taxon>
        <taxon>Streptosporangiaceae</taxon>
        <taxon>Acrocarpospora</taxon>
    </lineage>
</organism>
<dbReference type="SUPFAM" id="SSF52788">
    <property type="entry name" value="Phosphotyrosine protein phosphatases I"/>
    <property type="match status" value="1"/>
</dbReference>
<evidence type="ECO:0000256" key="1">
    <source>
        <dbReference type="ARBA" id="ARBA00022849"/>
    </source>
</evidence>
<dbReference type="InterPro" id="IPR023485">
    <property type="entry name" value="Ptyr_pPase"/>
</dbReference>
<protein>
    <submittedName>
        <fullName evidence="3">Arsenate reductase ArsC</fullName>
    </submittedName>
</protein>
<accession>A0A919URA0</accession>
<dbReference type="InterPro" id="IPR036196">
    <property type="entry name" value="Ptyr_pPase_sf"/>
</dbReference>
<dbReference type="NCBIfam" id="NF046112">
    <property type="entry name" value="MSMEG_6209_Nter"/>
    <property type="match status" value="1"/>
</dbReference>
<reference evidence="3" key="1">
    <citation type="submission" date="2021-01" db="EMBL/GenBank/DDBJ databases">
        <title>Whole genome shotgun sequence of Acrocarpospora phusangensis NBRC 108782.</title>
        <authorList>
            <person name="Komaki H."/>
            <person name="Tamura T."/>
        </authorList>
    </citation>
    <scope>NUCLEOTIDE SEQUENCE</scope>
    <source>
        <strain evidence="3">NBRC 108782</strain>
    </source>
</reference>